<comment type="cofactor">
    <cofactor evidence="2">
        <name>Mg(2+)</name>
        <dbReference type="ChEBI" id="CHEBI:18420"/>
    </cofactor>
</comment>
<evidence type="ECO:0000256" key="1">
    <source>
        <dbReference type="ARBA" id="ARBA00001936"/>
    </source>
</evidence>
<dbReference type="NCBIfam" id="TIGR00768">
    <property type="entry name" value="rimK_fam"/>
    <property type="match status" value="1"/>
</dbReference>
<dbReference type="Gene3D" id="3.30.470.20">
    <property type="entry name" value="ATP-grasp fold, B domain"/>
    <property type="match status" value="1"/>
</dbReference>
<keyword evidence="3 12" id="KW-0436">Ligase</keyword>
<dbReference type="Gene3D" id="3.30.1490.20">
    <property type="entry name" value="ATP-grasp fold, A domain"/>
    <property type="match status" value="1"/>
</dbReference>
<keyword evidence="4" id="KW-0479">Metal-binding</keyword>
<organism evidence="12 13">
    <name type="scientific">Profundicola chukchiensis</name>
    <dbReference type="NCBI Taxonomy" id="2961959"/>
    <lineage>
        <taxon>Bacteria</taxon>
        <taxon>Pseudomonadati</taxon>
        <taxon>Bacteroidota</taxon>
        <taxon>Flavobacteriia</taxon>
        <taxon>Flavobacteriales</taxon>
        <taxon>Weeksellaceae</taxon>
        <taxon>Profundicola</taxon>
    </lineage>
</organism>
<dbReference type="SUPFAM" id="SSF56059">
    <property type="entry name" value="Glutathione synthetase ATP-binding domain-like"/>
    <property type="match status" value="1"/>
</dbReference>
<keyword evidence="9" id="KW-0464">Manganese</keyword>
<dbReference type="Proteomes" id="UP001152599">
    <property type="component" value="Unassembled WGS sequence"/>
</dbReference>
<evidence type="ECO:0000256" key="3">
    <source>
        <dbReference type="ARBA" id="ARBA00022598"/>
    </source>
</evidence>
<evidence type="ECO:0000259" key="11">
    <source>
        <dbReference type="PROSITE" id="PS50975"/>
    </source>
</evidence>
<dbReference type="GO" id="GO:0006412">
    <property type="term" value="P:translation"/>
    <property type="evidence" value="ECO:0007669"/>
    <property type="project" value="UniProtKB-KW"/>
</dbReference>
<dbReference type="GO" id="GO:0043774">
    <property type="term" value="F:coenzyme F420-2 alpha-glutamyl ligase activity"/>
    <property type="evidence" value="ECO:0007669"/>
    <property type="project" value="TreeGrafter"/>
</dbReference>
<dbReference type="InterPro" id="IPR011761">
    <property type="entry name" value="ATP-grasp"/>
</dbReference>
<proteinExistence type="predicted"/>
<dbReference type="Gene3D" id="3.40.50.20">
    <property type="match status" value="1"/>
</dbReference>
<dbReference type="GO" id="GO:0005524">
    <property type="term" value="F:ATP binding"/>
    <property type="evidence" value="ECO:0007669"/>
    <property type="project" value="UniProtKB-UniRule"/>
</dbReference>
<evidence type="ECO:0000256" key="8">
    <source>
        <dbReference type="ARBA" id="ARBA00022917"/>
    </source>
</evidence>
<dbReference type="InterPro" id="IPR041107">
    <property type="entry name" value="Rimk_N"/>
</dbReference>
<dbReference type="RefSeq" id="WP_304415741.1">
    <property type="nucleotide sequence ID" value="NZ_JANAIE010000001.1"/>
</dbReference>
<evidence type="ECO:0000256" key="2">
    <source>
        <dbReference type="ARBA" id="ARBA00001946"/>
    </source>
</evidence>
<evidence type="ECO:0000256" key="7">
    <source>
        <dbReference type="ARBA" id="ARBA00022842"/>
    </source>
</evidence>
<reference evidence="12" key="1">
    <citation type="submission" date="2022-07" db="EMBL/GenBank/DDBJ databases">
        <title>Description and genome-wide analysis of Profundicola chukchiensis gen. nov., sp. nov., marine bacteria isolated from bottom sediments of the Chukchi Sea.</title>
        <authorList>
            <person name="Romanenko L."/>
            <person name="Otstavnykh N."/>
            <person name="Kurilenko V."/>
            <person name="Eremeev V."/>
            <person name="Velansky P."/>
            <person name="Mikhailov V."/>
            <person name="Isaeva M."/>
        </authorList>
    </citation>
    <scope>NUCLEOTIDE SEQUENCE</scope>
    <source>
        <strain evidence="12">KMM 9713</strain>
    </source>
</reference>
<dbReference type="EMBL" id="JANCMU010000010">
    <property type="protein sequence ID" value="MDG4947034.1"/>
    <property type="molecule type" value="Genomic_DNA"/>
</dbReference>
<keyword evidence="5 10" id="KW-0547">Nucleotide-binding</keyword>
<dbReference type="PROSITE" id="PS50975">
    <property type="entry name" value="ATP_GRASP"/>
    <property type="match status" value="1"/>
</dbReference>
<evidence type="ECO:0000313" key="12">
    <source>
        <dbReference type="EMBL" id="MDG4947034.1"/>
    </source>
</evidence>
<evidence type="ECO:0000256" key="6">
    <source>
        <dbReference type="ARBA" id="ARBA00022840"/>
    </source>
</evidence>
<dbReference type="InterPro" id="IPR013651">
    <property type="entry name" value="ATP-grasp_RimK-type"/>
</dbReference>
<keyword evidence="7" id="KW-0460">Magnesium</keyword>
<dbReference type="AlphaFoldDB" id="A0A9X4N4G7"/>
<evidence type="ECO:0000256" key="5">
    <source>
        <dbReference type="ARBA" id="ARBA00022741"/>
    </source>
</evidence>
<dbReference type="InterPro" id="IPR013815">
    <property type="entry name" value="ATP_grasp_subdomain_1"/>
</dbReference>
<dbReference type="PANTHER" id="PTHR21621:SF2">
    <property type="entry name" value="COENZYME GAMMA-F420-2:ALPHA-L-GLUTAMATE LIGASE"/>
    <property type="match status" value="1"/>
</dbReference>
<feature type="domain" description="ATP-grasp" evidence="11">
    <location>
        <begin position="109"/>
        <end position="293"/>
    </location>
</feature>
<evidence type="ECO:0000256" key="4">
    <source>
        <dbReference type="ARBA" id="ARBA00022723"/>
    </source>
</evidence>
<keyword evidence="13" id="KW-1185">Reference proteome</keyword>
<comment type="caution">
    <text evidence="12">The sequence shown here is derived from an EMBL/GenBank/DDBJ whole genome shotgun (WGS) entry which is preliminary data.</text>
</comment>
<keyword evidence="6 10" id="KW-0067">ATP-binding</keyword>
<dbReference type="Pfam" id="PF08443">
    <property type="entry name" value="RimK"/>
    <property type="match status" value="1"/>
</dbReference>
<dbReference type="GO" id="GO:0005737">
    <property type="term" value="C:cytoplasm"/>
    <property type="evidence" value="ECO:0007669"/>
    <property type="project" value="TreeGrafter"/>
</dbReference>
<gene>
    <name evidence="12" type="ORF">NMK71_11485</name>
</gene>
<evidence type="ECO:0000256" key="9">
    <source>
        <dbReference type="ARBA" id="ARBA00023211"/>
    </source>
</evidence>
<protein>
    <submittedName>
        <fullName evidence="12">RimK family alpha-L-glutamate ligase</fullName>
    </submittedName>
</protein>
<dbReference type="InterPro" id="IPR004666">
    <property type="entry name" value="Rp_bS6_RimK/Lys_biosynth_LsyX"/>
</dbReference>
<comment type="cofactor">
    <cofactor evidence="1">
        <name>Mn(2+)</name>
        <dbReference type="ChEBI" id="CHEBI:29035"/>
    </cofactor>
</comment>
<dbReference type="Pfam" id="PF18030">
    <property type="entry name" value="Rimk_N"/>
    <property type="match status" value="1"/>
</dbReference>
<evidence type="ECO:0000256" key="10">
    <source>
        <dbReference type="PROSITE-ProRule" id="PRU00409"/>
    </source>
</evidence>
<evidence type="ECO:0000313" key="13">
    <source>
        <dbReference type="Proteomes" id="UP001152599"/>
    </source>
</evidence>
<keyword evidence="8" id="KW-0648">Protein biosynthesis</keyword>
<accession>A0A9X4N4G7</accession>
<sequence>MMKGWILQKQVYGKEPSYETLKLIETAKQAGIELELHDPRQIEIIVTQDDRKSVLLDDKITKLPDFIFPRMGATTSYFALAVIRHLERLGVYSVNSSEAIEKVKDKLFQMQILAEKFPVPKTIMVKFPVNADIVAKKLGFPVIIKTLSGSQGSGVILSHDAQSFEDLGNLIQITNPNAEIILQEFISSSKGRDLRVFVIGNRVVGCMERYATDDSFKANFSRGGGVRYFEVTPEIEKLALSVTSELGLEISGVDLLFGEDGYMICEVNSSPGFKGMEQATGKDVAQELVDYIKSKVN</sequence>
<dbReference type="PANTHER" id="PTHR21621">
    <property type="entry name" value="RIBOSOMAL PROTEIN S6 MODIFICATION PROTEIN"/>
    <property type="match status" value="1"/>
</dbReference>
<dbReference type="FunFam" id="3.30.470.20:FF:000058">
    <property type="entry name" value="Alpha-aminoadipate--LysW ligase LysX protein"/>
    <property type="match status" value="1"/>
</dbReference>
<name>A0A9X4N4G7_9FLAO</name>
<dbReference type="GO" id="GO:0046872">
    <property type="term" value="F:metal ion binding"/>
    <property type="evidence" value="ECO:0007669"/>
    <property type="project" value="UniProtKB-KW"/>
</dbReference>